<name>A0A975UE21_9VIBR</name>
<evidence type="ECO:0000313" key="1">
    <source>
        <dbReference type="EMBL" id="QXO19197.1"/>
    </source>
</evidence>
<protein>
    <submittedName>
        <fullName evidence="1">DUF2971 domain-containing protein</fullName>
    </submittedName>
</protein>
<keyword evidence="2" id="KW-1185">Reference proteome</keyword>
<organism evidence="1 2">
    <name type="scientific">Vibrio ostreae</name>
    <dbReference type="NCBI Taxonomy" id="2841925"/>
    <lineage>
        <taxon>Bacteria</taxon>
        <taxon>Pseudomonadati</taxon>
        <taxon>Pseudomonadota</taxon>
        <taxon>Gammaproteobacteria</taxon>
        <taxon>Vibrionales</taxon>
        <taxon>Vibrionaceae</taxon>
        <taxon>Vibrio</taxon>
    </lineage>
</organism>
<sequence length="312" mass="36729">MKLYKFMTYRRDFFRTYSLRFTSYKSLNDPFECLPAISDLKEVGAKIGLGDLGQIDSFLDSYHPDPNSIGPKTSSEYYRKLMGAHDEGLWGILSLSRTKKDILLWSHYADEHRGIAIEFNGEHDFFSNTDDTISSRVYYSKSRKLEDNRLFDAIDVGKFFKKYSSWRYEKEYRVLKRLPKADRIYFLNKKHLVKAFQALKYDPKLREFVSNHLIPLWKKQNTTGVDKGEGYRIEDLTQLCPRRLQDLSASVPSTLFLFDVPFEAITAVYLGFRISDKDKAEIEYLLKNTHVKIYKSTMDEEHFKLNFQQLIT</sequence>
<reference evidence="1" key="1">
    <citation type="submission" date="2021-06" db="EMBL/GenBank/DDBJ databases">
        <title>Vibrio nov. sp., novel gut bacterium isolated from Yellow Sea oyster.</title>
        <authorList>
            <person name="Muhammad N."/>
            <person name="Nguyen T.H."/>
            <person name="Lee Y.-J."/>
            <person name="Ko J."/>
            <person name="Kim S.-G."/>
        </authorList>
    </citation>
    <scope>NUCLEOTIDE SEQUENCE</scope>
    <source>
        <strain evidence="1">OG9-811</strain>
    </source>
</reference>
<evidence type="ECO:0000313" key="2">
    <source>
        <dbReference type="Proteomes" id="UP000694232"/>
    </source>
</evidence>
<dbReference type="InterPro" id="IPR021352">
    <property type="entry name" value="DUF2971"/>
</dbReference>
<dbReference type="AlphaFoldDB" id="A0A975UE21"/>
<dbReference type="Pfam" id="PF11185">
    <property type="entry name" value="DUF2971"/>
    <property type="match status" value="1"/>
</dbReference>
<gene>
    <name evidence="1" type="ORF">KNV97_13500</name>
</gene>
<proteinExistence type="predicted"/>
<dbReference type="Proteomes" id="UP000694232">
    <property type="component" value="Chromosome 1"/>
</dbReference>
<dbReference type="KEGG" id="vos:KNV97_13500"/>
<accession>A0A975UE21</accession>
<dbReference type="EMBL" id="CP076643">
    <property type="protein sequence ID" value="QXO19197.1"/>
    <property type="molecule type" value="Genomic_DNA"/>
</dbReference>
<dbReference type="RefSeq" id="WP_218563345.1">
    <property type="nucleotide sequence ID" value="NZ_CP076643.1"/>
</dbReference>